<dbReference type="InterPro" id="IPR008977">
    <property type="entry name" value="PHM/PNGase_F_dom_sf"/>
</dbReference>
<accession>A0A381RB43</accession>
<dbReference type="Gene3D" id="2.60.120.230">
    <property type="match status" value="1"/>
</dbReference>
<dbReference type="InterPro" id="IPR036249">
    <property type="entry name" value="Thioredoxin-like_sf"/>
</dbReference>
<gene>
    <name evidence="2" type="ORF">METZ01_LOCUS41796</name>
</gene>
<dbReference type="Gene3D" id="3.40.30.10">
    <property type="entry name" value="Glutaredoxin"/>
    <property type="match status" value="1"/>
</dbReference>
<dbReference type="InterPro" id="IPR036939">
    <property type="entry name" value="Cu2_ascorb_mOase_N_sf"/>
</dbReference>
<dbReference type="SUPFAM" id="SSF52833">
    <property type="entry name" value="Thioredoxin-like"/>
    <property type="match status" value="1"/>
</dbReference>
<keyword evidence="1" id="KW-1015">Disulfide bond</keyword>
<dbReference type="GO" id="GO:0005507">
    <property type="term" value="F:copper ion binding"/>
    <property type="evidence" value="ECO:0007669"/>
    <property type="project" value="InterPro"/>
</dbReference>
<evidence type="ECO:0000313" key="2">
    <source>
        <dbReference type="EMBL" id="SUZ88942.1"/>
    </source>
</evidence>
<dbReference type="SUPFAM" id="SSF49742">
    <property type="entry name" value="PHM/PNGase F"/>
    <property type="match status" value="2"/>
</dbReference>
<dbReference type="Gene3D" id="2.60.120.310">
    <property type="entry name" value="Copper type II, ascorbate-dependent monooxygenase, N-terminal domain"/>
    <property type="match status" value="1"/>
</dbReference>
<reference evidence="2" key="1">
    <citation type="submission" date="2018-05" db="EMBL/GenBank/DDBJ databases">
        <authorList>
            <person name="Lanie J.A."/>
            <person name="Ng W.-L."/>
            <person name="Kazmierczak K.M."/>
            <person name="Andrzejewski T.M."/>
            <person name="Davidsen T.M."/>
            <person name="Wayne K.J."/>
            <person name="Tettelin H."/>
            <person name="Glass J.I."/>
            <person name="Rusch D."/>
            <person name="Podicherti R."/>
            <person name="Tsui H.-C.T."/>
            <person name="Winkler M.E."/>
        </authorList>
    </citation>
    <scope>NUCLEOTIDE SEQUENCE</scope>
</reference>
<dbReference type="InterPro" id="IPR014784">
    <property type="entry name" value="Cu2_ascorb_mOase-like_C"/>
</dbReference>
<dbReference type="EMBL" id="UINC01001794">
    <property type="protein sequence ID" value="SUZ88942.1"/>
    <property type="molecule type" value="Genomic_DNA"/>
</dbReference>
<dbReference type="AlphaFoldDB" id="A0A381RB43"/>
<sequence>MHRRNYFITAAAALWALCLANSMNASLVDNFELLDQRGYAHELYYLSDASAVVLMAHASSCQEANHAAGVLANLAETYGSKGVEVRLLNSNLDDDRATIRAAMDAEENGLAVLIDDTQLIGESLEFWRAGEAIVIDPGTWRTVYRGDIDGVAATLDAMLGGNPIPAHIELQESCKVSFPEQELQSTHSSISYTDTIAPLLIEKCLACHRPGGIGPWVMSDHNMVLGFSLMMREVLRTQRMPPWHADPHHGRFKNDRSLSIEEKQTLVHWIEAGAPRGEGVDPLANFVHDWPEWDLGTPDVVIDIPAQMVPASGVVDYQYPTVTNPLDHDVWVRAADILPGDRAALHHVITTFRPPGQGSGRSRFGGRGSGGLGGYVPGSTGSVYPANTGRLLPARSTIRLQMHYTPYGRETTDRSQLGIYLHEEEPLHRLGGRTLINFRFRIPPHTKAHTAKAEHVFKNDVLVYSLLPHSHYRGKASNFVAFYPNGEEEILLSVPNYDFNWQSTYRLETPKILPAGTRLVHSTTWDNSSQNPANPDPNKEVRWGQQSWAEMLFGSVTYRTLTEAEKDSVAAD</sequence>
<name>A0A381RB43_9ZZZZ</name>
<dbReference type="GO" id="GO:0016715">
    <property type="term" value="F:oxidoreductase activity, acting on paired donors, with incorporation or reduction of molecular oxygen, reduced ascorbate as one donor, and incorporation of one atom of oxygen"/>
    <property type="evidence" value="ECO:0007669"/>
    <property type="project" value="InterPro"/>
</dbReference>
<protein>
    <submittedName>
        <fullName evidence="2">Uncharacterized protein</fullName>
    </submittedName>
</protein>
<proteinExistence type="predicted"/>
<organism evidence="2">
    <name type="scientific">marine metagenome</name>
    <dbReference type="NCBI Taxonomy" id="408172"/>
    <lineage>
        <taxon>unclassified sequences</taxon>
        <taxon>metagenomes</taxon>
        <taxon>ecological metagenomes</taxon>
    </lineage>
</organism>
<evidence type="ECO:0000256" key="1">
    <source>
        <dbReference type="ARBA" id="ARBA00023157"/>
    </source>
</evidence>